<dbReference type="EC" id="6.1.1.6" evidence="1 8"/>
<dbReference type="Pfam" id="PF01336">
    <property type="entry name" value="tRNA_anti-codon"/>
    <property type="match status" value="1"/>
</dbReference>
<keyword evidence="11" id="KW-1185">Reference proteome</keyword>
<dbReference type="PROSITE" id="PS50862">
    <property type="entry name" value="AA_TRNA_LIGASE_II"/>
    <property type="match status" value="1"/>
</dbReference>
<dbReference type="NCBIfam" id="TIGR00499">
    <property type="entry name" value="lysS_bact"/>
    <property type="match status" value="1"/>
</dbReference>
<comment type="catalytic activity">
    <reaction evidence="7 8">
        <text>tRNA(Lys) + L-lysine + ATP = L-lysyl-tRNA(Lys) + AMP + diphosphate</text>
        <dbReference type="Rhea" id="RHEA:20792"/>
        <dbReference type="Rhea" id="RHEA-COMP:9696"/>
        <dbReference type="Rhea" id="RHEA-COMP:9697"/>
        <dbReference type="ChEBI" id="CHEBI:30616"/>
        <dbReference type="ChEBI" id="CHEBI:32551"/>
        <dbReference type="ChEBI" id="CHEBI:33019"/>
        <dbReference type="ChEBI" id="CHEBI:78442"/>
        <dbReference type="ChEBI" id="CHEBI:78529"/>
        <dbReference type="ChEBI" id="CHEBI:456215"/>
        <dbReference type="EC" id="6.1.1.6"/>
    </reaction>
</comment>
<dbReference type="InterPro" id="IPR045864">
    <property type="entry name" value="aa-tRNA-synth_II/BPL/LPL"/>
</dbReference>
<feature type="domain" description="Aminoacyl-transfer RNA synthetases class-II family profile" evidence="9">
    <location>
        <begin position="236"/>
        <end position="553"/>
    </location>
</feature>
<dbReference type="PANTHER" id="PTHR42918:SF5">
    <property type="entry name" value="LYSINE--TRNA LIGASE, MITOCHONDRIAL"/>
    <property type="match status" value="1"/>
</dbReference>
<evidence type="ECO:0000256" key="7">
    <source>
        <dbReference type="ARBA" id="ARBA00048573"/>
    </source>
</evidence>
<dbReference type="InterPro" id="IPR012340">
    <property type="entry name" value="NA-bd_OB-fold"/>
</dbReference>
<dbReference type="OrthoDB" id="21243at2759"/>
<evidence type="ECO:0000313" key="10">
    <source>
        <dbReference type="EMBL" id="PWY82864.1"/>
    </source>
</evidence>
<dbReference type="GO" id="GO:0070154">
    <property type="term" value="P:mitochondrial lysyl-tRNA aminoacylation"/>
    <property type="evidence" value="ECO:0007669"/>
    <property type="project" value="TreeGrafter"/>
</dbReference>
<evidence type="ECO:0000256" key="6">
    <source>
        <dbReference type="ARBA" id="ARBA00030563"/>
    </source>
</evidence>
<dbReference type="InterPro" id="IPR006195">
    <property type="entry name" value="aa-tRNA-synth_II"/>
</dbReference>
<dbReference type="AlphaFoldDB" id="A0A317W8C3"/>
<dbReference type="InterPro" id="IPR004364">
    <property type="entry name" value="Aa-tRNA-synt_II"/>
</dbReference>
<dbReference type="STRING" id="1448321.A0A317W8C3"/>
<dbReference type="Pfam" id="PF00152">
    <property type="entry name" value="tRNA-synt_2"/>
    <property type="match status" value="1"/>
</dbReference>
<dbReference type="InterPro" id="IPR004365">
    <property type="entry name" value="NA-bd_OB_tRNA"/>
</dbReference>
<keyword evidence="5 10" id="KW-0030">Aminoacyl-tRNA synthetase</keyword>
<dbReference type="InterPro" id="IPR044136">
    <property type="entry name" value="Lys-tRNA-ligase_II_N"/>
</dbReference>
<dbReference type="Gene3D" id="3.30.930.10">
    <property type="entry name" value="Bira Bifunctional Protein, Domain 2"/>
    <property type="match status" value="1"/>
</dbReference>
<dbReference type="EMBL" id="MSFL01000011">
    <property type="protein sequence ID" value="PWY82864.1"/>
    <property type="molecule type" value="Genomic_DNA"/>
</dbReference>
<reference evidence="10 11" key="1">
    <citation type="submission" date="2016-12" db="EMBL/GenBank/DDBJ databases">
        <title>The genomes of Aspergillus section Nigri reveals drivers in fungal speciation.</title>
        <authorList>
            <consortium name="DOE Joint Genome Institute"/>
            <person name="Vesth T.C."/>
            <person name="Nybo J."/>
            <person name="Theobald S."/>
            <person name="Brandl J."/>
            <person name="Frisvad J.C."/>
            <person name="Nielsen K.F."/>
            <person name="Lyhne E.K."/>
            <person name="Kogle M.E."/>
            <person name="Kuo A."/>
            <person name="Riley R."/>
            <person name="Clum A."/>
            <person name="Nolan M."/>
            <person name="Lipzen A."/>
            <person name="Salamov A."/>
            <person name="Henrissat B."/>
            <person name="Wiebenga A."/>
            <person name="De Vries R.P."/>
            <person name="Grigoriev I.V."/>
            <person name="Mortensen U.H."/>
            <person name="Andersen M.R."/>
            <person name="Baker S.E."/>
        </authorList>
    </citation>
    <scope>NUCLEOTIDE SEQUENCE [LARGE SCALE GENOMIC DNA]</scope>
    <source>
        <strain evidence="10 11">CBS 117.55</strain>
    </source>
</reference>
<evidence type="ECO:0000313" key="11">
    <source>
        <dbReference type="Proteomes" id="UP000247233"/>
    </source>
</evidence>
<keyword evidence="2" id="KW-0436">Ligase</keyword>
<evidence type="ECO:0000256" key="8">
    <source>
        <dbReference type="RuleBase" id="RU003748"/>
    </source>
</evidence>
<dbReference type="SUPFAM" id="SSF50249">
    <property type="entry name" value="Nucleic acid-binding proteins"/>
    <property type="match status" value="1"/>
</dbReference>
<dbReference type="PRINTS" id="PR00982">
    <property type="entry name" value="TRNASYNTHLYS"/>
</dbReference>
<accession>A0A317W8C3</accession>
<keyword evidence="4" id="KW-0067">ATP-binding</keyword>
<dbReference type="Proteomes" id="UP000247233">
    <property type="component" value="Unassembled WGS sequence"/>
</dbReference>
<dbReference type="GeneID" id="37070262"/>
<keyword evidence="3" id="KW-0547">Nucleotide-binding</keyword>
<dbReference type="GO" id="GO:0004824">
    <property type="term" value="F:lysine-tRNA ligase activity"/>
    <property type="evidence" value="ECO:0007669"/>
    <property type="project" value="UniProtKB-EC"/>
</dbReference>
<dbReference type="PANTHER" id="PTHR42918">
    <property type="entry name" value="LYSYL-TRNA SYNTHETASE"/>
    <property type="match status" value="1"/>
</dbReference>
<dbReference type="Gene3D" id="2.40.50.140">
    <property type="entry name" value="Nucleic acid-binding proteins"/>
    <property type="match status" value="1"/>
</dbReference>
<dbReference type="GO" id="GO:0005739">
    <property type="term" value="C:mitochondrion"/>
    <property type="evidence" value="ECO:0007669"/>
    <property type="project" value="TreeGrafter"/>
</dbReference>
<organism evidence="10 11">
    <name type="scientific">Aspergillus heteromorphus CBS 117.55</name>
    <dbReference type="NCBI Taxonomy" id="1448321"/>
    <lineage>
        <taxon>Eukaryota</taxon>
        <taxon>Fungi</taxon>
        <taxon>Dikarya</taxon>
        <taxon>Ascomycota</taxon>
        <taxon>Pezizomycotina</taxon>
        <taxon>Eurotiomycetes</taxon>
        <taxon>Eurotiomycetidae</taxon>
        <taxon>Eurotiales</taxon>
        <taxon>Aspergillaceae</taxon>
        <taxon>Aspergillus</taxon>
        <taxon>Aspergillus subgen. Circumdati</taxon>
    </lineage>
</organism>
<gene>
    <name evidence="10" type="ORF">BO70DRAFT_428936</name>
</gene>
<name>A0A317W8C3_9EURO</name>
<dbReference type="GO" id="GO:0005524">
    <property type="term" value="F:ATP binding"/>
    <property type="evidence" value="ECO:0007669"/>
    <property type="project" value="UniProtKB-KW"/>
</dbReference>
<dbReference type="InterPro" id="IPR002313">
    <property type="entry name" value="Lys-tRNA-ligase_II"/>
</dbReference>
<protein>
    <recommendedName>
        <fullName evidence="1 8">Lysine--tRNA ligase</fullName>
        <ecNumber evidence="1 8">6.1.1.6</ecNumber>
    </recommendedName>
    <alternativeName>
        <fullName evidence="6 8">Lysyl-tRNA synthetase</fullName>
    </alternativeName>
</protein>
<evidence type="ECO:0000259" key="9">
    <source>
        <dbReference type="PROSITE" id="PS50862"/>
    </source>
</evidence>
<dbReference type="GO" id="GO:0000049">
    <property type="term" value="F:tRNA binding"/>
    <property type="evidence" value="ECO:0007669"/>
    <property type="project" value="TreeGrafter"/>
</dbReference>
<sequence length="576" mass="65419">MQPIRPQWTSRLRVGRLLSRTGLPIPPLRTKQTLQANAQLARVIQHPSTSLTQARYSSIAASPERVFEERLQAVENAFPEAYPRLAPNQNSVTCAEFSDRYSHIAENEIVEEDTVAINGRIRTYRLVGSGLIFFDIVQNGHKVQAMCNRRRLEGVTPERFKKLYRLLRRGDAFSVTGNPHRTGRGELTVLATELPQLLSPCLHDIPVDAKEHDNSPYPRHVQFLADPTTVNAIKARSAIVQYLRQFFVGRSFTEVNTPILEAVAGGAIARPFNTRATEFPDRQLSLRIAPELWLKRLVVGGFDRVFEIGPSFRNEGIDKTHNPEFTTCEFYHAYANLEDLMSTTEKLLSGLAEHIRTFHETHPLQKPTEVDFSAPFRRIDFITGIEEKIDRKLPDLTSPTALEEVKQIFQDRCLELPEKATLPRLLDELCSIYVEPECINPTFIVNPPECLSPLSKSFTHPTTNQRVAARGELFIEGREVVNTYEEENSPFEQRRKFKDQVRYSKEANETEEIDESYLRALEWGLPPTGGWGCGIDRLCMLFTGMQKIGDVLPFGTLRKVSHRVGVPQSSGNENKK</sequence>
<dbReference type="FunFam" id="3.30.930.10:FF:000094">
    <property type="entry name" value="Lysine--tRNA ligase, mitochondrial"/>
    <property type="match status" value="1"/>
</dbReference>
<dbReference type="InterPro" id="IPR018149">
    <property type="entry name" value="Lys-tRNA-synth_II_C"/>
</dbReference>
<evidence type="ECO:0000256" key="5">
    <source>
        <dbReference type="ARBA" id="ARBA00023146"/>
    </source>
</evidence>
<dbReference type="VEuPathDB" id="FungiDB:BO70DRAFT_428936"/>
<dbReference type="CDD" id="cd04322">
    <property type="entry name" value="LysRS_N"/>
    <property type="match status" value="1"/>
</dbReference>
<evidence type="ECO:0000256" key="3">
    <source>
        <dbReference type="ARBA" id="ARBA00022741"/>
    </source>
</evidence>
<dbReference type="SUPFAM" id="SSF55681">
    <property type="entry name" value="Class II aaRS and biotin synthetases"/>
    <property type="match status" value="1"/>
</dbReference>
<comment type="caution">
    <text evidence="10">The sequence shown here is derived from an EMBL/GenBank/DDBJ whole genome shotgun (WGS) entry which is preliminary data.</text>
</comment>
<evidence type="ECO:0000256" key="2">
    <source>
        <dbReference type="ARBA" id="ARBA00022598"/>
    </source>
</evidence>
<evidence type="ECO:0000256" key="4">
    <source>
        <dbReference type="ARBA" id="ARBA00022840"/>
    </source>
</evidence>
<dbReference type="RefSeq" id="XP_025399578.1">
    <property type="nucleotide sequence ID" value="XM_025548025.1"/>
</dbReference>
<proteinExistence type="predicted"/>
<evidence type="ECO:0000256" key="1">
    <source>
        <dbReference type="ARBA" id="ARBA00013166"/>
    </source>
</evidence>